<dbReference type="GO" id="GO:0003677">
    <property type="term" value="F:DNA binding"/>
    <property type="evidence" value="ECO:0007669"/>
    <property type="project" value="UniProtKB-KW"/>
</dbReference>
<evidence type="ECO:0000256" key="2">
    <source>
        <dbReference type="ARBA" id="ARBA00023125"/>
    </source>
</evidence>
<dbReference type="CDD" id="cd07377">
    <property type="entry name" value="WHTH_GntR"/>
    <property type="match status" value="1"/>
</dbReference>
<dbReference type="Pfam" id="PF07729">
    <property type="entry name" value="FCD"/>
    <property type="match status" value="1"/>
</dbReference>
<proteinExistence type="predicted"/>
<dbReference type="Proteomes" id="UP000446866">
    <property type="component" value="Unassembled WGS sequence"/>
</dbReference>
<sequence length="220" mass="24886">MRCPLTNREKTCKIVIEHISENGNDNGSNDMAEKLSEKVYHSIKADIDSGVIDGRSFLSEAQLAKQFGVSKAPVRDALHLLCSQGYLISYPRKGYMLNLYSSDEINQIQVIRRQVEKLCVKLAIENASDEEILSLKEFTEQQMGSSDPSKTNNTMFHLRLAEITGNQYLPGILQDMLYKASMAAIKSSSDLEKHQHIVNALLERDLEKAELYLEEDIMML</sequence>
<keyword evidence="3" id="KW-0804">Transcription</keyword>
<evidence type="ECO:0000259" key="4">
    <source>
        <dbReference type="PROSITE" id="PS50949"/>
    </source>
</evidence>
<keyword evidence="6" id="KW-1185">Reference proteome</keyword>
<dbReference type="AlphaFoldDB" id="A0A845QIX5"/>
<protein>
    <submittedName>
        <fullName evidence="5">GntR family transcriptional regulator</fullName>
    </submittedName>
</protein>
<gene>
    <name evidence="5" type="ORF">D0435_10495</name>
</gene>
<reference evidence="5 6" key="1">
    <citation type="submission" date="2018-08" db="EMBL/GenBank/DDBJ databases">
        <title>Murine metabolic-syndrome-specific gut microbial biobank.</title>
        <authorList>
            <person name="Liu C."/>
        </authorList>
    </citation>
    <scope>NUCLEOTIDE SEQUENCE [LARGE SCALE GENOMIC DNA]</scope>
    <source>
        <strain evidence="5 6">28</strain>
    </source>
</reference>
<feature type="domain" description="HTH gntR-type" evidence="4">
    <location>
        <begin position="33"/>
        <end position="100"/>
    </location>
</feature>
<dbReference type="PROSITE" id="PS50949">
    <property type="entry name" value="HTH_GNTR"/>
    <property type="match status" value="1"/>
</dbReference>
<keyword evidence="2" id="KW-0238">DNA-binding</keyword>
<accession>A0A845QIX5</accession>
<dbReference type="SUPFAM" id="SSF48008">
    <property type="entry name" value="GntR ligand-binding domain-like"/>
    <property type="match status" value="1"/>
</dbReference>
<evidence type="ECO:0000256" key="3">
    <source>
        <dbReference type="ARBA" id="ARBA00023163"/>
    </source>
</evidence>
<keyword evidence="1" id="KW-0805">Transcription regulation</keyword>
<dbReference type="Gene3D" id="1.20.120.530">
    <property type="entry name" value="GntR ligand-binding domain-like"/>
    <property type="match status" value="1"/>
</dbReference>
<dbReference type="InterPro" id="IPR036388">
    <property type="entry name" value="WH-like_DNA-bd_sf"/>
</dbReference>
<dbReference type="Pfam" id="PF00392">
    <property type="entry name" value="GntR"/>
    <property type="match status" value="1"/>
</dbReference>
<dbReference type="SMART" id="SM00345">
    <property type="entry name" value="HTH_GNTR"/>
    <property type="match status" value="1"/>
</dbReference>
<comment type="caution">
    <text evidence="5">The sequence shown here is derived from an EMBL/GenBank/DDBJ whole genome shotgun (WGS) entry which is preliminary data.</text>
</comment>
<dbReference type="PANTHER" id="PTHR43537">
    <property type="entry name" value="TRANSCRIPTIONAL REGULATOR, GNTR FAMILY"/>
    <property type="match status" value="1"/>
</dbReference>
<dbReference type="InterPro" id="IPR000524">
    <property type="entry name" value="Tscrpt_reg_HTH_GntR"/>
</dbReference>
<dbReference type="SMART" id="SM00895">
    <property type="entry name" value="FCD"/>
    <property type="match status" value="1"/>
</dbReference>
<dbReference type="EMBL" id="QXWK01000019">
    <property type="protein sequence ID" value="NBH62080.1"/>
    <property type="molecule type" value="Genomic_DNA"/>
</dbReference>
<name>A0A845QIX5_9FIRM</name>
<dbReference type="InterPro" id="IPR011711">
    <property type="entry name" value="GntR_C"/>
</dbReference>
<dbReference type="PANTHER" id="PTHR43537:SF5">
    <property type="entry name" value="UXU OPERON TRANSCRIPTIONAL REGULATOR"/>
    <property type="match status" value="1"/>
</dbReference>
<evidence type="ECO:0000313" key="6">
    <source>
        <dbReference type="Proteomes" id="UP000446866"/>
    </source>
</evidence>
<evidence type="ECO:0000256" key="1">
    <source>
        <dbReference type="ARBA" id="ARBA00023015"/>
    </source>
</evidence>
<dbReference type="Gene3D" id="1.10.10.10">
    <property type="entry name" value="Winged helix-like DNA-binding domain superfamily/Winged helix DNA-binding domain"/>
    <property type="match status" value="1"/>
</dbReference>
<dbReference type="InterPro" id="IPR008920">
    <property type="entry name" value="TF_FadR/GntR_C"/>
</dbReference>
<evidence type="ECO:0000313" key="5">
    <source>
        <dbReference type="EMBL" id="NBH62080.1"/>
    </source>
</evidence>
<organism evidence="5 6">
    <name type="scientific">Anaerotruncus colihominis</name>
    <dbReference type="NCBI Taxonomy" id="169435"/>
    <lineage>
        <taxon>Bacteria</taxon>
        <taxon>Bacillati</taxon>
        <taxon>Bacillota</taxon>
        <taxon>Clostridia</taxon>
        <taxon>Eubacteriales</taxon>
        <taxon>Oscillospiraceae</taxon>
        <taxon>Anaerotruncus</taxon>
    </lineage>
</organism>
<dbReference type="SUPFAM" id="SSF46785">
    <property type="entry name" value="Winged helix' DNA-binding domain"/>
    <property type="match status" value="1"/>
</dbReference>
<dbReference type="GO" id="GO:0003700">
    <property type="term" value="F:DNA-binding transcription factor activity"/>
    <property type="evidence" value="ECO:0007669"/>
    <property type="project" value="InterPro"/>
</dbReference>
<dbReference type="InterPro" id="IPR036390">
    <property type="entry name" value="WH_DNA-bd_sf"/>
</dbReference>